<feature type="region of interest" description="Disordered" evidence="1">
    <location>
        <begin position="1"/>
        <end position="21"/>
    </location>
</feature>
<name>A0A2M7Q757_9BACT</name>
<feature type="compositionally biased region" description="Polar residues" evidence="1">
    <location>
        <begin position="1"/>
        <end position="15"/>
    </location>
</feature>
<dbReference type="AlphaFoldDB" id="A0A2M7Q757"/>
<dbReference type="InterPro" id="IPR027434">
    <property type="entry name" value="Homing_endonucl"/>
</dbReference>
<evidence type="ECO:0000313" key="3">
    <source>
        <dbReference type="EMBL" id="PIY59246.1"/>
    </source>
</evidence>
<comment type="caution">
    <text evidence="3">The sequence shown here is derived from an EMBL/GenBank/DDBJ whole genome shotgun (WGS) entry which is preliminary data.</text>
</comment>
<protein>
    <recommendedName>
        <fullName evidence="2">Homing endonuclease LAGLIDADG domain-containing protein</fullName>
    </recommendedName>
</protein>
<accession>A0A2M7Q757</accession>
<dbReference type="Proteomes" id="UP000230363">
    <property type="component" value="Unassembled WGS sequence"/>
</dbReference>
<reference evidence="4" key="1">
    <citation type="submission" date="2017-09" db="EMBL/GenBank/DDBJ databases">
        <title>Depth-based differentiation of microbial function through sediment-hosted aquifers and enrichment of novel symbionts in the deep terrestrial subsurface.</title>
        <authorList>
            <person name="Probst A.J."/>
            <person name="Ladd B."/>
            <person name="Jarett J.K."/>
            <person name="Geller-Mcgrath D.E."/>
            <person name="Sieber C.M.K."/>
            <person name="Emerson J.B."/>
            <person name="Anantharaman K."/>
            <person name="Thomas B.C."/>
            <person name="Malmstrom R."/>
            <person name="Stieglmeier M."/>
            <person name="Klingl A."/>
            <person name="Woyke T."/>
            <person name="Ryan C.M."/>
            <person name="Banfield J.F."/>
        </authorList>
    </citation>
    <scope>NUCLEOTIDE SEQUENCE [LARGE SCALE GENOMIC DNA]</scope>
</reference>
<organism evidence="3 4">
    <name type="scientific">Candidatus Wolfebacteria bacterium CG_4_10_14_0_8_um_filter_37_11</name>
    <dbReference type="NCBI Taxonomy" id="1975062"/>
    <lineage>
        <taxon>Bacteria</taxon>
        <taxon>Candidatus Wolfeibacteriota</taxon>
    </lineage>
</organism>
<dbReference type="InterPro" id="IPR004860">
    <property type="entry name" value="LAGLIDADG_dom"/>
</dbReference>
<feature type="domain" description="Homing endonuclease LAGLIDADG" evidence="2">
    <location>
        <begin position="115"/>
        <end position="181"/>
    </location>
</feature>
<evidence type="ECO:0000259" key="2">
    <source>
        <dbReference type="Pfam" id="PF14528"/>
    </source>
</evidence>
<dbReference type="Pfam" id="PF14528">
    <property type="entry name" value="LAGLIDADG_3"/>
    <property type="match status" value="1"/>
</dbReference>
<gene>
    <name evidence="3" type="ORF">COY96_02850</name>
</gene>
<dbReference type="GO" id="GO:0004519">
    <property type="term" value="F:endonuclease activity"/>
    <property type="evidence" value="ECO:0007669"/>
    <property type="project" value="InterPro"/>
</dbReference>
<dbReference type="SUPFAM" id="SSF55608">
    <property type="entry name" value="Homing endonucleases"/>
    <property type="match status" value="2"/>
</dbReference>
<sequence length="210" mass="24671">MSNKALSADNQQATSDVHRRESSETICQAPFTKEEIIAYLNGALHDASLNKGKRFRFVQKYVDWLKKIQKLLEEIGYKSWIYKEGKNRNLYVLETLCKKLDFTFNPKDLKTDREKTMYLRGFFDAEGGVPRIKGSFYIQLAQKNYQKILAIKKLLTDLKIESGVIHNPSKKVDPDYWRIAILVKHHDIFARKIYSWHPIKSKIFSKRLKI</sequence>
<dbReference type="Gene3D" id="3.10.28.10">
    <property type="entry name" value="Homing endonucleases"/>
    <property type="match status" value="2"/>
</dbReference>
<dbReference type="EMBL" id="PFKZ01000106">
    <property type="protein sequence ID" value="PIY59246.1"/>
    <property type="molecule type" value="Genomic_DNA"/>
</dbReference>
<evidence type="ECO:0000256" key="1">
    <source>
        <dbReference type="SAM" id="MobiDB-lite"/>
    </source>
</evidence>
<proteinExistence type="predicted"/>
<evidence type="ECO:0000313" key="4">
    <source>
        <dbReference type="Proteomes" id="UP000230363"/>
    </source>
</evidence>